<feature type="transmembrane region" description="Helical" evidence="1">
    <location>
        <begin position="131"/>
        <end position="150"/>
    </location>
</feature>
<dbReference type="EMBL" id="QHLZ01000002">
    <property type="protein sequence ID" value="PXA66757.1"/>
    <property type="molecule type" value="Genomic_DNA"/>
</dbReference>
<dbReference type="RefSeq" id="WP_110105071.1">
    <property type="nucleotide sequence ID" value="NZ_QHLZ01000002.1"/>
</dbReference>
<reference evidence="2 3" key="1">
    <citation type="submission" date="2018-05" db="EMBL/GenBank/DDBJ databases">
        <title>Genetic diversity of glacier-inhabiting Cryobacterium bacteria in China and description of Cryobacterium mengkeensis sp. nov. and Arthrobacter glacialis sp. nov.</title>
        <authorList>
            <person name="Liu Q."/>
            <person name="Xin Y.-H."/>
        </authorList>
    </citation>
    <scope>NUCLEOTIDE SEQUENCE [LARGE SCALE GENOMIC DNA]</scope>
    <source>
        <strain evidence="2 3">GP3</strain>
    </source>
</reference>
<name>A0A2V3DTM2_9MICC</name>
<sequence>MMRILKMTDWWDRLFVAGIIIKGLDGVLELLGGVLLLFIAPAKIQEIAVLVTQPELTEDPDNFIANRILRGASGLSDHVVLFAAFYLLAHGIVKVVLVAALLVDKLWAYPWMIAVLGLFILYQLYQLSVQPSAGLIILTVFDALIVLLTWHEYRRHRRRVSKEIGT</sequence>
<dbReference type="PIRSF" id="PIRSF034455">
    <property type="entry name" value="UCP034455"/>
    <property type="match status" value="1"/>
</dbReference>
<keyword evidence="3" id="KW-1185">Reference proteome</keyword>
<accession>A0A2V3DTM2</accession>
<gene>
    <name evidence="2" type="ORF">CVS29_04075</name>
</gene>
<evidence type="ECO:0000313" key="3">
    <source>
        <dbReference type="Proteomes" id="UP000246303"/>
    </source>
</evidence>
<dbReference type="InterPro" id="IPR014591">
    <property type="entry name" value="UCP034455"/>
</dbReference>
<keyword evidence="1" id="KW-0472">Membrane</keyword>
<keyword evidence="1" id="KW-1133">Transmembrane helix</keyword>
<feature type="transmembrane region" description="Helical" evidence="1">
    <location>
        <begin position="79"/>
        <end position="99"/>
    </location>
</feature>
<evidence type="ECO:0000313" key="2">
    <source>
        <dbReference type="EMBL" id="PXA66757.1"/>
    </source>
</evidence>
<protein>
    <submittedName>
        <fullName evidence="2">DUF2127 domain-containing protein</fullName>
    </submittedName>
</protein>
<feature type="transmembrane region" description="Helical" evidence="1">
    <location>
        <begin position="106"/>
        <end position="125"/>
    </location>
</feature>
<comment type="caution">
    <text evidence="2">The sequence shown here is derived from an EMBL/GenBank/DDBJ whole genome shotgun (WGS) entry which is preliminary data.</text>
</comment>
<dbReference type="Proteomes" id="UP000246303">
    <property type="component" value="Unassembled WGS sequence"/>
</dbReference>
<dbReference type="OrthoDB" id="8393979at2"/>
<dbReference type="AlphaFoldDB" id="A0A2V3DTM2"/>
<dbReference type="InterPro" id="IPR021125">
    <property type="entry name" value="DUF2127"/>
</dbReference>
<proteinExistence type="predicted"/>
<dbReference type="Pfam" id="PF09900">
    <property type="entry name" value="DUF2127"/>
    <property type="match status" value="1"/>
</dbReference>
<evidence type="ECO:0000256" key="1">
    <source>
        <dbReference type="SAM" id="Phobius"/>
    </source>
</evidence>
<organism evidence="2 3">
    <name type="scientific">Arthrobacter psychrochitiniphilus</name>
    <dbReference type="NCBI Taxonomy" id="291045"/>
    <lineage>
        <taxon>Bacteria</taxon>
        <taxon>Bacillati</taxon>
        <taxon>Actinomycetota</taxon>
        <taxon>Actinomycetes</taxon>
        <taxon>Micrococcales</taxon>
        <taxon>Micrococcaceae</taxon>
        <taxon>Arthrobacter</taxon>
    </lineage>
</organism>
<keyword evidence="1" id="KW-0812">Transmembrane</keyword>
<feature type="transmembrane region" description="Helical" evidence="1">
    <location>
        <begin position="14"/>
        <end position="40"/>
    </location>
</feature>